<proteinExistence type="predicted"/>
<comment type="caution">
    <text evidence="2">The sequence shown here is derived from an EMBL/GenBank/DDBJ whole genome shotgun (WGS) entry which is preliminary data.</text>
</comment>
<sequence length="108" mass="12375">MSVTSFTNRRKSSRIELKAMIPASCLFNRWFKPVIQVQVVDVSNHGMKLFTKDYLKLSNATIRIDALNEGVKGKVVWRHERDGGYMCGFMVQEGNEISEEDISYLSNL</sequence>
<gene>
    <name evidence="2" type="ORF">C1N32_18460</name>
</gene>
<accession>A0A2J8HWC8</accession>
<organism evidence="2 3">
    <name type="scientific">Vibrio diazotrophicus</name>
    <dbReference type="NCBI Taxonomy" id="685"/>
    <lineage>
        <taxon>Bacteria</taxon>
        <taxon>Pseudomonadati</taxon>
        <taxon>Pseudomonadota</taxon>
        <taxon>Gammaproteobacteria</taxon>
        <taxon>Vibrionales</taxon>
        <taxon>Vibrionaceae</taxon>
        <taxon>Vibrio</taxon>
    </lineage>
</organism>
<evidence type="ECO:0000259" key="1">
    <source>
        <dbReference type="Pfam" id="PF07238"/>
    </source>
</evidence>
<dbReference type="InterPro" id="IPR009875">
    <property type="entry name" value="PilZ_domain"/>
</dbReference>
<evidence type="ECO:0000313" key="2">
    <source>
        <dbReference type="EMBL" id="PNI02578.1"/>
    </source>
</evidence>
<dbReference type="Proteomes" id="UP000236449">
    <property type="component" value="Unassembled WGS sequence"/>
</dbReference>
<dbReference type="GO" id="GO:0035438">
    <property type="term" value="F:cyclic-di-GMP binding"/>
    <property type="evidence" value="ECO:0007669"/>
    <property type="project" value="InterPro"/>
</dbReference>
<dbReference type="SUPFAM" id="SSF141371">
    <property type="entry name" value="PilZ domain-like"/>
    <property type="match status" value="1"/>
</dbReference>
<feature type="domain" description="PilZ" evidence="1">
    <location>
        <begin position="8"/>
        <end position="102"/>
    </location>
</feature>
<dbReference type="EMBL" id="POSK01000015">
    <property type="protein sequence ID" value="PNI02578.1"/>
    <property type="molecule type" value="Genomic_DNA"/>
</dbReference>
<dbReference type="AlphaFoldDB" id="A0A2J8HWC8"/>
<reference evidence="2 3" key="1">
    <citation type="submission" date="2018-01" db="EMBL/GenBank/DDBJ databases">
        <title>Draft genome sequences of six Vibrio diazotrophicus strains isolated from deep-sea sediments of the Baltic Sea.</title>
        <authorList>
            <person name="Castillo D."/>
            <person name="Vandieken V."/>
            <person name="Chiang O."/>
            <person name="Middelboe M."/>
        </authorList>
    </citation>
    <scope>NUCLEOTIDE SEQUENCE [LARGE SCALE GENOMIC DNA]</scope>
    <source>
        <strain evidence="2 3">60.27F</strain>
    </source>
</reference>
<name>A0A2J8HWC8_VIBDI</name>
<dbReference type="Pfam" id="PF07238">
    <property type="entry name" value="PilZ"/>
    <property type="match status" value="1"/>
</dbReference>
<evidence type="ECO:0000313" key="3">
    <source>
        <dbReference type="Proteomes" id="UP000236449"/>
    </source>
</evidence>
<protein>
    <recommendedName>
        <fullName evidence="1">PilZ domain-containing protein</fullName>
    </recommendedName>
</protein>
<dbReference type="RefSeq" id="WP_146029431.1">
    <property type="nucleotide sequence ID" value="NZ_POSK01000015.1"/>
</dbReference>